<reference evidence="7 8" key="1">
    <citation type="journal article" date="2014" name="Genome Announc.">
        <title>Draft genome sequence of the pathogenic fungus Scedosporium apiospermum.</title>
        <authorList>
            <person name="Vandeputte P."/>
            <person name="Ghamrawi S."/>
            <person name="Rechenmann M."/>
            <person name="Iltis A."/>
            <person name="Giraud S."/>
            <person name="Fleury M."/>
            <person name="Thornton C."/>
            <person name="Delhaes L."/>
            <person name="Meyer W."/>
            <person name="Papon N."/>
            <person name="Bouchara J.P."/>
        </authorList>
    </citation>
    <scope>NUCLEOTIDE SEQUENCE [LARGE SCALE GENOMIC DNA]</scope>
    <source>
        <strain evidence="7 8">IHEM 14462</strain>
    </source>
</reference>
<evidence type="ECO:0000256" key="1">
    <source>
        <dbReference type="ARBA" id="ARBA00010617"/>
    </source>
</evidence>
<dbReference type="RefSeq" id="XP_016640192.1">
    <property type="nucleotide sequence ID" value="XM_016789929.1"/>
</dbReference>
<dbReference type="GeneID" id="27727324"/>
<dbReference type="SUPFAM" id="SSF48264">
    <property type="entry name" value="Cytochrome P450"/>
    <property type="match status" value="1"/>
</dbReference>
<keyword evidence="6" id="KW-0503">Monooxygenase</keyword>
<dbReference type="InterPro" id="IPR002401">
    <property type="entry name" value="Cyt_P450_E_grp-I"/>
</dbReference>
<evidence type="ECO:0000256" key="2">
    <source>
        <dbReference type="ARBA" id="ARBA00022723"/>
    </source>
</evidence>
<dbReference type="InterPro" id="IPR050364">
    <property type="entry name" value="Cytochrome_P450_fung"/>
</dbReference>
<keyword evidence="2 5" id="KW-0479">Metal-binding</keyword>
<evidence type="ECO:0000256" key="6">
    <source>
        <dbReference type="RuleBase" id="RU000461"/>
    </source>
</evidence>
<evidence type="ECO:0000313" key="7">
    <source>
        <dbReference type="EMBL" id="KEZ40393.1"/>
    </source>
</evidence>
<dbReference type="Pfam" id="PF00067">
    <property type="entry name" value="p450"/>
    <property type="match status" value="1"/>
</dbReference>
<protein>
    <recommendedName>
        <fullName evidence="9">Cytochrome P450</fullName>
    </recommendedName>
</protein>
<dbReference type="PANTHER" id="PTHR46300">
    <property type="entry name" value="P450, PUTATIVE (EUROFUNG)-RELATED-RELATED"/>
    <property type="match status" value="1"/>
</dbReference>
<dbReference type="InterPro" id="IPR001128">
    <property type="entry name" value="Cyt_P450"/>
</dbReference>
<dbReference type="OrthoDB" id="1103324at2759"/>
<dbReference type="PANTHER" id="PTHR46300:SF12">
    <property type="entry name" value="P450, PUTATIVE (EUROFUNG)-RELATED"/>
    <property type="match status" value="1"/>
</dbReference>
<dbReference type="GO" id="GO:0005506">
    <property type="term" value="F:iron ion binding"/>
    <property type="evidence" value="ECO:0007669"/>
    <property type="project" value="InterPro"/>
</dbReference>
<dbReference type="OMA" id="FTWNAWA"/>
<comment type="cofactor">
    <cofactor evidence="5">
        <name>heme</name>
        <dbReference type="ChEBI" id="CHEBI:30413"/>
    </cofactor>
</comment>
<dbReference type="InterPro" id="IPR017972">
    <property type="entry name" value="Cyt_P450_CS"/>
</dbReference>
<evidence type="ECO:0008006" key="9">
    <source>
        <dbReference type="Google" id="ProtNLM"/>
    </source>
</evidence>
<evidence type="ECO:0000256" key="4">
    <source>
        <dbReference type="ARBA" id="ARBA00023004"/>
    </source>
</evidence>
<gene>
    <name evidence="7" type="ORF">SAPIO_CDS8252</name>
</gene>
<dbReference type="VEuPathDB" id="FungiDB:SAPIO_CDS8252"/>
<dbReference type="GO" id="GO:0016705">
    <property type="term" value="F:oxidoreductase activity, acting on paired donors, with incorporation or reduction of molecular oxygen"/>
    <property type="evidence" value="ECO:0007669"/>
    <property type="project" value="InterPro"/>
</dbReference>
<dbReference type="PRINTS" id="PR00385">
    <property type="entry name" value="P450"/>
</dbReference>
<comment type="similarity">
    <text evidence="1 6">Belongs to the cytochrome P450 family.</text>
</comment>
<dbReference type="KEGG" id="sapo:SAPIO_CDS8252"/>
<dbReference type="HOGENOM" id="CLU_001570_2_0_1"/>
<comment type="caution">
    <text evidence="7">The sequence shown here is derived from an EMBL/GenBank/DDBJ whole genome shotgun (WGS) entry which is preliminary data.</text>
</comment>
<keyword evidence="8" id="KW-1185">Reference proteome</keyword>
<keyword evidence="5 6" id="KW-0349">Heme</keyword>
<sequence length="356" mass="41475">MHQILSARQLNAFRPFQDLESKHLLYEYLHKPDKWYLANSRYSNSVIMSIVFGIRSDMDNPRLAALNTSMEKFIKNIQPGVNIVDVFPALAKLPTFLQWWWRRGNQIYEETRSVCALELQMLKERKAAGKQRPCFATDLLEKSKELEAWGETQTLYVFGTLMEAGTDTTRVSIAQAVAAMAAYPDWVDRARKELDEICGHSAERLPGFEDRQNMPYMNAVTKEIFRWRPIITEIGVPTTLTKDDEYEGYRFPAGTDFMWNAWHICLNPEEYEQPERFWPERFLNEDLEKPLKGHWSFGTGRRVCVGWQVEDDPIDTMNISQMDWDKAPFKVKIVPRSDKHADLVERLGSEAANTMY</sequence>
<dbReference type="EMBL" id="JOWA01000121">
    <property type="protein sequence ID" value="KEZ40393.1"/>
    <property type="molecule type" value="Genomic_DNA"/>
</dbReference>
<dbReference type="AlphaFoldDB" id="A0A084FZ81"/>
<accession>A0A084FZ81</accession>
<keyword evidence="4 5" id="KW-0408">Iron</keyword>
<dbReference type="Proteomes" id="UP000028545">
    <property type="component" value="Unassembled WGS sequence"/>
</dbReference>
<proteinExistence type="inferred from homology"/>
<dbReference type="GO" id="GO:0020037">
    <property type="term" value="F:heme binding"/>
    <property type="evidence" value="ECO:0007669"/>
    <property type="project" value="InterPro"/>
</dbReference>
<name>A0A084FZ81_PSEDA</name>
<dbReference type="GO" id="GO:0004497">
    <property type="term" value="F:monooxygenase activity"/>
    <property type="evidence" value="ECO:0007669"/>
    <property type="project" value="UniProtKB-KW"/>
</dbReference>
<keyword evidence="3 6" id="KW-0560">Oxidoreductase</keyword>
<dbReference type="Gene3D" id="1.10.630.10">
    <property type="entry name" value="Cytochrome P450"/>
    <property type="match status" value="1"/>
</dbReference>
<organism evidence="7 8">
    <name type="scientific">Pseudallescheria apiosperma</name>
    <name type="common">Scedosporium apiospermum</name>
    <dbReference type="NCBI Taxonomy" id="563466"/>
    <lineage>
        <taxon>Eukaryota</taxon>
        <taxon>Fungi</taxon>
        <taxon>Dikarya</taxon>
        <taxon>Ascomycota</taxon>
        <taxon>Pezizomycotina</taxon>
        <taxon>Sordariomycetes</taxon>
        <taxon>Hypocreomycetidae</taxon>
        <taxon>Microascales</taxon>
        <taxon>Microascaceae</taxon>
        <taxon>Scedosporium</taxon>
    </lineage>
</organism>
<dbReference type="InterPro" id="IPR036396">
    <property type="entry name" value="Cyt_P450_sf"/>
</dbReference>
<dbReference type="PROSITE" id="PS00086">
    <property type="entry name" value="CYTOCHROME_P450"/>
    <property type="match status" value="1"/>
</dbReference>
<feature type="binding site" description="axial binding residue" evidence="5">
    <location>
        <position position="304"/>
    </location>
    <ligand>
        <name>heme</name>
        <dbReference type="ChEBI" id="CHEBI:30413"/>
    </ligand>
    <ligandPart>
        <name>Fe</name>
        <dbReference type="ChEBI" id="CHEBI:18248"/>
    </ligandPart>
</feature>
<evidence type="ECO:0000256" key="3">
    <source>
        <dbReference type="ARBA" id="ARBA00023002"/>
    </source>
</evidence>
<dbReference type="PRINTS" id="PR00463">
    <property type="entry name" value="EP450I"/>
</dbReference>
<evidence type="ECO:0000313" key="8">
    <source>
        <dbReference type="Proteomes" id="UP000028545"/>
    </source>
</evidence>
<evidence type="ECO:0000256" key="5">
    <source>
        <dbReference type="PIRSR" id="PIRSR602401-1"/>
    </source>
</evidence>